<keyword evidence="2" id="KW-1185">Reference proteome</keyword>
<evidence type="ECO:0000313" key="1">
    <source>
        <dbReference type="EMBL" id="KAI3744807.1"/>
    </source>
</evidence>
<accession>A0ACB9DET6</accession>
<evidence type="ECO:0000313" key="2">
    <source>
        <dbReference type="Proteomes" id="UP001056120"/>
    </source>
</evidence>
<proteinExistence type="predicted"/>
<sequence length="122" mass="13462">MARPLSHQHIQSVFHRSTKYSQCFNPLEKPGITLDTIKLGGITGIEVLEGALGRVGTTITTTTIVVCLSKLGYKLSEEGSNFIVGVGITAGRHVIEEDNKRKKNFDIDKDETNICHVMKHVK</sequence>
<protein>
    <submittedName>
        <fullName evidence="1">Uncharacterized protein</fullName>
    </submittedName>
</protein>
<dbReference type="Proteomes" id="UP001056120">
    <property type="component" value="Linkage Group LG19"/>
</dbReference>
<reference evidence="2" key="1">
    <citation type="journal article" date="2022" name="Mol. Ecol. Resour.">
        <title>The genomes of chicory, endive, great burdock and yacon provide insights into Asteraceae palaeo-polyploidization history and plant inulin production.</title>
        <authorList>
            <person name="Fan W."/>
            <person name="Wang S."/>
            <person name="Wang H."/>
            <person name="Wang A."/>
            <person name="Jiang F."/>
            <person name="Liu H."/>
            <person name="Zhao H."/>
            <person name="Xu D."/>
            <person name="Zhang Y."/>
        </authorList>
    </citation>
    <scope>NUCLEOTIDE SEQUENCE [LARGE SCALE GENOMIC DNA]</scope>
    <source>
        <strain evidence="2">cv. Yunnan</strain>
    </source>
</reference>
<organism evidence="1 2">
    <name type="scientific">Smallanthus sonchifolius</name>
    <dbReference type="NCBI Taxonomy" id="185202"/>
    <lineage>
        <taxon>Eukaryota</taxon>
        <taxon>Viridiplantae</taxon>
        <taxon>Streptophyta</taxon>
        <taxon>Embryophyta</taxon>
        <taxon>Tracheophyta</taxon>
        <taxon>Spermatophyta</taxon>
        <taxon>Magnoliopsida</taxon>
        <taxon>eudicotyledons</taxon>
        <taxon>Gunneridae</taxon>
        <taxon>Pentapetalae</taxon>
        <taxon>asterids</taxon>
        <taxon>campanulids</taxon>
        <taxon>Asterales</taxon>
        <taxon>Asteraceae</taxon>
        <taxon>Asteroideae</taxon>
        <taxon>Heliantheae alliance</taxon>
        <taxon>Millerieae</taxon>
        <taxon>Smallanthus</taxon>
    </lineage>
</organism>
<comment type="caution">
    <text evidence="1">The sequence shown here is derived from an EMBL/GenBank/DDBJ whole genome shotgun (WGS) entry which is preliminary data.</text>
</comment>
<gene>
    <name evidence="1" type="ORF">L1987_57900</name>
</gene>
<name>A0ACB9DET6_9ASTR</name>
<dbReference type="EMBL" id="CM042036">
    <property type="protein sequence ID" value="KAI3744807.1"/>
    <property type="molecule type" value="Genomic_DNA"/>
</dbReference>
<reference evidence="1 2" key="2">
    <citation type="journal article" date="2022" name="Mol. Ecol. Resour.">
        <title>The genomes of chicory, endive, great burdock and yacon provide insights into Asteraceae paleo-polyploidization history and plant inulin production.</title>
        <authorList>
            <person name="Fan W."/>
            <person name="Wang S."/>
            <person name="Wang H."/>
            <person name="Wang A."/>
            <person name="Jiang F."/>
            <person name="Liu H."/>
            <person name="Zhao H."/>
            <person name="Xu D."/>
            <person name="Zhang Y."/>
        </authorList>
    </citation>
    <scope>NUCLEOTIDE SEQUENCE [LARGE SCALE GENOMIC DNA]</scope>
    <source>
        <strain evidence="2">cv. Yunnan</strain>
        <tissue evidence="1">Leaves</tissue>
    </source>
</reference>